<dbReference type="Pfam" id="PF12937">
    <property type="entry name" value="F-box-like"/>
    <property type="match status" value="1"/>
</dbReference>
<dbReference type="InterPro" id="IPR001810">
    <property type="entry name" value="F-box_dom"/>
</dbReference>
<feature type="compositionally biased region" description="Low complexity" evidence="1">
    <location>
        <begin position="72"/>
        <end position="90"/>
    </location>
</feature>
<accession>M8CDV4</accession>
<dbReference type="SMART" id="SM00256">
    <property type="entry name" value="FBOX"/>
    <property type="match status" value="1"/>
</dbReference>
<dbReference type="AlphaFoldDB" id="M8CDV4"/>
<name>M8CDV4_AEGTA</name>
<feature type="region of interest" description="Disordered" evidence="1">
    <location>
        <begin position="53"/>
        <end position="91"/>
    </location>
</feature>
<dbReference type="PROSITE" id="PS50181">
    <property type="entry name" value="FBOX"/>
    <property type="match status" value="1"/>
</dbReference>
<dbReference type="PANTHER" id="PTHR31264">
    <property type="entry name" value="OS07G0554500 PROTEIN-RELATED"/>
    <property type="match status" value="1"/>
</dbReference>
<reference evidence="2" key="1">
    <citation type="submission" date="2015-06" db="UniProtKB">
        <authorList>
            <consortium name="EnsemblPlants"/>
        </authorList>
    </citation>
    <scope>IDENTIFICATION</scope>
</reference>
<evidence type="ECO:0000256" key="1">
    <source>
        <dbReference type="SAM" id="MobiDB-lite"/>
    </source>
</evidence>
<protein>
    <submittedName>
        <fullName evidence="2">Uncharacterized protein</fullName>
    </submittedName>
</protein>
<proteinExistence type="predicted"/>
<organism evidence="2">
    <name type="scientific">Aegilops tauschii</name>
    <name type="common">Tausch's goatgrass</name>
    <name type="synonym">Aegilops squarrosa</name>
    <dbReference type="NCBI Taxonomy" id="37682"/>
    <lineage>
        <taxon>Eukaryota</taxon>
        <taxon>Viridiplantae</taxon>
        <taxon>Streptophyta</taxon>
        <taxon>Embryophyta</taxon>
        <taxon>Tracheophyta</taxon>
        <taxon>Spermatophyta</taxon>
        <taxon>Magnoliopsida</taxon>
        <taxon>Liliopsida</taxon>
        <taxon>Poales</taxon>
        <taxon>Poaceae</taxon>
        <taxon>BOP clade</taxon>
        <taxon>Pooideae</taxon>
        <taxon>Triticodae</taxon>
        <taxon>Triticeae</taxon>
        <taxon>Triticinae</taxon>
        <taxon>Aegilops</taxon>
    </lineage>
</organism>
<dbReference type="EnsemblPlants" id="EMT25292">
    <property type="protein sequence ID" value="EMT25292"/>
    <property type="gene ID" value="F775_03705"/>
</dbReference>
<evidence type="ECO:0000313" key="2">
    <source>
        <dbReference type="EnsemblPlants" id="EMT25292"/>
    </source>
</evidence>
<dbReference type="InterPro" id="IPR036047">
    <property type="entry name" value="F-box-like_dom_sf"/>
</dbReference>
<sequence>MALSVIPDELLADIFLRLPTPEDLIRASAACVSFRRLVANRAFLLPAQLSSTDFDFSSSSPGLPWTGPCGKSTTAASSSTDPAVTTSSDPSSRRWWAMASHYIPDPQRLVTWLCVIDVEVLVGRSVTVTNRVPDGY</sequence>
<dbReference type="Gene3D" id="1.20.1280.50">
    <property type="match status" value="1"/>
</dbReference>
<dbReference type="SUPFAM" id="SSF81383">
    <property type="entry name" value="F-box domain"/>
    <property type="match status" value="1"/>
</dbReference>
<dbReference type="PANTHER" id="PTHR31264:SF23">
    <property type="entry name" value="F-BOX DOMAIN-CONTAINING PROTEIN"/>
    <property type="match status" value="1"/>
</dbReference>
<dbReference type="CDD" id="cd09917">
    <property type="entry name" value="F-box_SF"/>
    <property type="match status" value="1"/>
</dbReference>